<dbReference type="EMBL" id="GBXM01106271">
    <property type="protein sequence ID" value="JAH02306.1"/>
    <property type="molecule type" value="Transcribed_RNA"/>
</dbReference>
<proteinExistence type="predicted"/>
<protein>
    <submittedName>
        <fullName evidence="1">Uncharacterized protein</fullName>
    </submittedName>
</protein>
<reference evidence="1" key="2">
    <citation type="journal article" date="2015" name="Fish Shellfish Immunol.">
        <title>Early steps in the European eel (Anguilla anguilla)-Vibrio vulnificus interaction in the gills: Role of the RtxA13 toxin.</title>
        <authorList>
            <person name="Callol A."/>
            <person name="Pajuelo D."/>
            <person name="Ebbesson L."/>
            <person name="Teles M."/>
            <person name="MacKenzie S."/>
            <person name="Amaro C."/>
        </authorList>
    </citation>
    <scope>NUCLEOTIDE SEQUENCE</scope>
</reference>
<organism evidence="1">
    <name type="scientific">Anguilla anguilla</name>
    <name type="common">European freshwater eel</name>
    <name type="synonym">Muraena anguilla</name>
    <dbReference type="NCBI Taxonomy" id="7936"/>
    <lineage>
        <taxon>Eukaryota</taxon>
        <taxon>Metazoa</taxon>
        <taxon>Chordata</taxon>
        <taxon>Craniata</taxon>
        <taxon>Vertebrata</taxon>
        <taxon>Euteleostomi</taxon>
        <taxon>Actinopterygii</taxon>
        <taxon>Neopterygii</taxon>
        <taxon>Teleostei</taxon>
        <taxon>Anguilliformes</taxon>
        <taxon>Anguillidae</taxon>
        <taxon>Anguilla</taxon>
    </lineage>
</organism>
<name>A0A0E9PCD5_ANGAN</name>
<evidence type="ECO:0000313" key="1">
    <source>
        <dbReference type="EMBL" id="JAH02306.1"/>
    </source>
</evidence>
<accession>A0A0E9PCD5</accession>
<reference evidence="1" key="1">
    <citation type="submission" date="2014-11" db="EMBL/GenBank/DDBJ databases">
        <authorList>
            <person name="Amaro Gonzalez C."/>
        </authorList>
    </citation>
    <scope>NUCLEOTIDE SEQUENCE</scope>
</reference>
<dbReference type="AlphaFoldDB" id="A0A0E9PCD5"/>
<sequence length="40" mass="4557">MNIKPPKMNVIMSSSQNYNMQILNRMVLVSNTGCNEQLTN</sequence>